<dbReference type="OrthoDB" id="1748863at2759"/>
<evidence type="ECO:0000313" key="1">
    <source>
        <dbReference type="EMBL" id="GMI70518.1"/>
    </source>
</evidence>
<dbReference type="PANTHER" id="PTHR34222">
    <property type="entry name" value="GAG_PRE-INTEGRS DOMAIN-CONTAINING PROTEIN"/>
    <property type="match status" value="1"/>
</dbReference>
<sequence length="142" mass="15755">MQFLMGLNESFAHARGQILLLDPLPSITKVFSLVAQEESQRFIRLSNPITEATFAVKTYNGAKKSRPQCSHCGLLGHIKEKCYKLHGYPHGYTTRSKQSHVNIANDVLEVLSFDSHPGSSSAFVNDSLSTQKCQQLISMLTS</sequence>
<dbReference type="Proteomes" id="UP001165190">
    <property type="component" value="Unassembled WGS sequence"/>
</dbReference>
<evidence type="ECO:0008006" key="3">
    <source>
        <dbReference type="Google" id="ProtNLM"/>
    </source>
</evidence>
<name>A0A9W7LMX2_HIBTR</name>
<organism evidence="1 2">
    <name type="scientific">Hibiscus trionum</name>
    <name type="common">Flower of an hour</name>
    <dbReference type="NCBI Taxonomy" id="183268"/>
    <lineage>
        <taxon>Eukaryota</taxon>
        <taxon>Viridiplantae</taxon>
        <taxon>Streptophyta</taxon>
        <taxon>Embryophyta</taxon>
        <taxon>Tracheophyta</taxon>
        <taxon>Spermatophyta</taxon>
        <taxon>Magnoliopsida</taxon>
        <taxon>eudicotyledons</taxon>
        <taxon>Gunneridae</taxon>
        <taxon>Pentapetalae</taxon>
        <taxon>rosids</taxon>
        <taxon>malvids</taxon>
        <taxon>Malvales</taxon>
        <taxon>Malvaceae</taxon>
        <taxon>Malvoideae</taxon>
        <taxon>Hibiscus</taxon>
    </lineage>
</organism>
<dbReference type="AlphaFoldDB" id="A0A9W7LMX2"/>
<evidence type="ECO:0000313" key="2">
    <source>
        <dbReference type="Proteomes" id="UP001165190"/>
    </source>
</evidence>
<keyword evidence="2" id="KW-1185">Reference proteome</keyword>
<comment type="caution">
    <text evidence="1">The sequence shown here is derived from an EMBL/GenBank/DDBJ whole genome shotgun (WGS) entry which is preliminary data.</text>
</comment>
<protein>
    <recommendedName>
        <fullName evidence="3">CCHC-type domain-containing protein</fullName>
    </recommendedName>
</protein>
<gene>
    <name evidence="1" type="ORF">HRI_000721100</name>
</gene>
<proteinExistence type="predicted"/>
<reference evidence="1" key="1">
    <citation type="submission" date="2023-05" db="EMBL/GenBank/DDBJ databases">
        <title>Genome and transcriptome analyses reveal genes involved in the formation of fine ridges on petal epidermal cells in Hibiscus trionum.</title>
        <authorList>
            <person name="Koshimizu S."/>
            <person name="Masuda S."/>
            <person name="Ishii T."/>
            <person name="Shirasu K."/>
            <person name="Hoshino A."/>
            <person name="Arita M."/>
        </authorList>
    </citation>
    <scope>NUCLEOTIDE SEQUENCE</scope>
    <source>
        <strain evidence="1">Hamamatsu line</strain>
    </source>
</reference>
<accession>A0A9W7LMX2</accession>
<dbReference type="PANTHER" id="PTHR34222:SF99">
    <property type="entry name" value="PROTEIN, PUTATIVE-RELATED"/>
    <property type="match status" value="1"/>
</dbReference>
<dbReference type="EMBL" id="BSYR01000008">
    <property type="protein sequence ID" value="GMI70518.1"/>
    <property type="molecule type" value="Genomic_DNA"/>
</dbReference>